<dbReference type="PANTHER" id="PTHR43775:SF29">
    <property type="entry name" value="ASPERFURANONE POLYKETIDE SYNTHASE AFOG-RELATED"/>
    <property type="match status" value="1"/>
</dbReference>
<dbReference type="InterPro" id="IPR014030">
    <property type="entry name" value="Ketoacyl_synth_N"/>
</dbReference>
<dbReference type="Pfam" id="PF14765">
    <property type="entry name" value="PS-DH"/>
    <property type="match status" value="1"/>
</dbReference>
<dbReference type="CDD" id="cd00833">
    <property type="entry name" value="PKS"/>
    <property type="match status" value="1"/>
</dbReference>
<dbReference type="InterPro" id="IPR049900">
    <property type="entry name" value="PKS_mFAS_DH"/>
</dbReference>
<dbReference type="SMART" id="SM00825">
    <property type="entry name" value="PKS_KS"/>
    <property type="match status" value="1"/>
</dbReference>
<dbReference type="SUPFAM" id="SSF50129">
    <property type="entry name" value="GroES-like"/>
    <property type="match status" value="1"/>
</dbReference>
<proteinExistence type="predicted"/>
<dbReference type="SMART" id="SM00822">
    <property type="entry name" value="PKS_KR"/>
    <property type="match status" value="1"/>
</dbReference>
<dbReference type="InterPro" id="IPR020843">
    <property type="entry name" value="ER"/>
</dbReference>
<dbReference type="Gene3D" id="3.40.50.720">
    <property type="entry name" value="NAD(P)-binding Rossmann-like Domain"/>
    <property type="match status" value="3"/>
</dbReference>
<dbReference type="Gene3D" id="3.40.50.150">
    <property type="entry name" value="Vaccinia Virus protein VP39"/>
    <property type="match status" value="1"/>
</dbReference>
<dbReference type="SMART" id="SM00827">
    <property type="entry name" value="PKS_AT"/>
    <property type="match status" value="1"/>
</dbReference>
<keyword evidence="3" id="KW-0808">Transferase</keyword>
<dbReference type="GO" id="GO:0006633">
    <property type="term" value="P:fatty acid biosynthetic process"/>
    <property type="evidence" value="ECO:0007669"/>
    <property type="project" value="InterPro"/>
</dbReference>
<keyword evidence="5" id="KW-0560">Oxidoreductase</keyword>
<dbReference type="InterPro" id="IPR011032">
    <property type="entry name" value="GroES-like_sf"/>
</dbReference>
<dbReference type="GO" id="GO:0004315">
    <property type="term" value="F:3-oxoacyl-[acyl-carrier-protein] synthase activity"/>
    <property type="evidence" value="ECO:0007669"/>
    <property type="project" value="InterPro"/>
</dbReference>
<keyword evidence="1" id="KW-0596">Phosphopantetheine</keyword>
<evidence type="ECO:0000313" key="14">
    <source>
        <dbReference type="Proteomes" id="UP000012174"/>
    </source>
</evidence>
<dbReference type="Pfam" id="PF08242">
    <property type="entry name" value="Methyltransf_12"/>
    <property type="match status" value="1"/>
</dbReference>
<evidence type="ECO:0000256" key="5">
    <source>
        <dbReference type="ARBA" id="ARBA00023002"/>
    </source>
</evidence>
<dbReference type="Gene3D" id="3.90.180.10">
    <property type="entry name" value="Medium-chain alcohol dehydrogenases, catalytic domain"/>
    <property type="match status" value="1"/>
</dbReference>
<dbReference type="InterPro" id="IPR050091">
    <property type="entry name" value="PKS_NRPS_Biosynth_Enz"/>
</dbReference>
<evidence type="ECO:0000256" key="2">
    <source>
        <dbReference type="ARBA" id="ARBA00022553"/>
    </source>
</evidence>
<dbReference type="SMART" id="SM00829">
    <property type="entry name" value="PKS_ER"/>
    <property type="match status" value="1"/>
</dbReference>
<dbReference type="InterPro" id="IPR016036">
    <property type="entry name" value="Malonyl_transacylase_ACP-bd"/>
</dbReference>
<name>M7SK55_EUTLA</name>
<reference evidence="14" key="1">
    <citation type="journal article" date="2013" name="Genome Announc.">
        <title>Draft genome sequence of the grapevine dieback fungus Eutypa lata UCR-EL1.</title>
        <authorList>
            <person name="Blanco-Ulate B."/>
            <person name="Rolshausen P.E."/>
            <person name="Cantu D."/>
        </authorList>
    </citation>
    <scope>NUCLEOTIDE SEQUENCE [LARGE SCALE GENOMIC DNA]</scope>
    <source>
        <strain evidence="14">UCR-EL1</strain>
    </source>
</reference>
<feature type="domain" description="Carrier" evidence="10">
    <location>
        <begin position="2506"/>
        <end position="2588"/>
    </location>
</feature>
<dbReference type="InterPro" id="IPR032821">
    <property type="entry name" value="PKS_assoc"/>
</dbReference>
<protein>
    <submittedName>
        <fullName evidence="13">Putative polyketide synthase protein</fullName>
    </submittedName>
</protein>
<dbReference type="InterPro" id="IPR018201">
    <property type="entry name" value="Ketoacyl_synth_AS"/>
</dbReference>
<dbReference type="PROSITE" id="PS52019">
    <property type="entry name" value="PKS_MFAS_DH"/>
    <property type="match status" value="1"/>
</dbReference>
<dbReference type="Pfam" id="PF16197">
    <property type="entry name" value="KAsynt_C_assoc"/>
    <property type="match status" value="1"/>
</dbReference>
<feature type="region of interest" description="C-terminal hotdog fold" evidence="8">
    <location>
        <begin position="1137"/>
        <end position="1285"/>
    </location>
</feature>
<feature type="active site" description="Proton acceptor; for dehydratase activity" evidence="8">
    <location>
        <position position="1012"/>
    </location>
</feature>
<dbReference type="PANTHER" id="PTHR43775">
    <property type="entry name" value="FATTY ACID SYNTHASE"/>
    <property type="match status" value="1"/>
</dbReference>
<feature type="compositionally biased region" description="Low complexity" evidence="9">
    <location>
        <begin position="447"/>
        <end position="465"/>
    </location>
</feature>
<evidence type="ECO:0000256" key="7">
    <source>
        <dbReference type="ARBA" id="ARBA00023315"/>
    </source>
</evidence>
<dbReference type="InterPro" id="IPR013968">
    <property type="entry name" value="PKS_KR"/>
</dbReference>
<dbReference type="SMART" id="SM00823">
    <property type="entry name" value="PKS_PP"/>
    <property type="match status" value="1"/>
</dbReference>
<evidence type="ECO:0000313" key="13">
    <source>
        <dbReference type="EMBL" id="EMR64557.1"/>
    </source>
</evidence>
<dbReference type="KEGG" id="ela:UCREL1_8471"/>
<dbReference type="InterPro" id="IPR009081">
    <property type="entry name" value="PP-bd_ACP"/>
</dbReference>
<dbReference type="InterPro" id="IPR014043">
    <property type="entry name" value="Acyl_transferase_dom"/>
</dbReference>
<dbReference type="InterPro" id="IPR020807">
    <property type="entry name" value="PKS_DH"/>
</dbReference>
<dbReference type="SUPFAM" id="SSF55048">
    <property type="entry name" value="Probable ACP-binding domain of malonyl-CoA ACP transacylase"/>
    <property type="match status" value="1"/>
</dbReference>
<dbReference type="GO" id="GO:0004312">
    <property type="term" value="F:fatty acid synthase activity"/>
    <property type="evidence" value="ECO:0007669"/>
    <property type="project" value="TreeGrafter"/>
</dbReference>
<dbReference type="SUPFAM" id="SSF52151">
    <property type="entry name" value="FabD/lysophospholipase-like"/>
    <property type="match status" value="1"/>
</dbReference>
<dbReference type="OrthoDB" id="329835at2759"/>
<feature type="region of interest" description="Disordered" evidence="9">
    <location>
        <begin position="442"/>
        <end position="466"/>
    </location>
</feature>
<keyword evidence="2" id="KW-0597">Phosphoprotein</keyword>
<dbReference type="Gene3D" id="3.40.47.10">
    <property type="match status" value="1"/>
</dbReference>
<dbReference type="HOGENOM" id="CLU_000022_31_0_1"/>
<dbReference type="SUPFAM" id="SSF53335">
    <property type="entry name" value="S-adenosyl-L-methionine-dependent methyltransferases"/>
    <property type="match status" value="1"/>
</dbReference>
<dbReference type="InterPro" id="IPR006162">
    <property type="entry name" value="Ppantetheine_attach_site"/>
</dbReference>
<dbReference type="InterPro" id="IPR020841">
    <property type="entry name" value="PKS_Beta-ketoAc_synthase_dom"/>
</dbReference>
<dbReference type="InterPro" id="IPR036291">
    <property type="entry name" value="NAD(P)-bd_dom_sf"/>
</dbReference>
<dbReference type="InterPro" id="IPR049552">
    <property type="entry name" value="PKS_DH_N"/>
</dbReference>
<keyword evidence="4" id="KW-0521">NADP</keyword>
<feature type="domain" description="Ketosynthase family 3 (KS3)" evidence="11">
    <location>
        <begin position="4"/>
        <end position="427"/>
    </location>
</feature>
<dbReference type="Pfam" id="PF02801">
    <property type="entry name" value="Ketoacyl-synt_C"/>
    <property type="match status" value="1"/>
</dbReference>
<keyword evidence="6" id="KW-0511">Multifunctional enzyme</keyword>
<dbReference type="InterPro" id="IPR029063">
    <property type="entry name" value="SAM-dependent_MTases_sf"/>
</dbReference>
<dbReference type="SUPFAM" id="SSF53901">
    <property type="entry name" value="Thiolase-like"/>
    <property type="match status" value="1"/>
</dbReference>
<evidence type="ECO:0000259" key="12">
    <source>
        <dbReference type="PROSITE" id="PS52019"/>
    </source>
</evidence>
<gene>
    <name evidence="13" type="ORF">UCREL1_8471</name>
</gene>
<dbReference type="CDD" id="cd05195">
    <property type="entry name" value="enoyl_red"/>
    <property type="match status" value="1"/>
</dbReference>
<evidence type="ECO:0000256" key="4">
    <source>
        <dbReference type="ARBA" id="ARBA00022857"/>
    </source>
</evidence>
<evidence type="ECO:0000256" key="3">
    <source>
        <dbReference type="ARBA" id="ARBA00022679"/>
    </source>
</evidence>
<dbReference type="GO" id="GO:0031177">
    <property type="term" value="F:phosphopantetheine binding"/>
    <property type="evidence" value="ECO:0007669"/>
    <property type="project" value="InterPro"/>
</dbReference>
<dbReference type="SUPFAM" id="SSF47336">
    <property type="entry name" value="ACP-like"/>
    <property type="match status" value="1"/>
</dbReference>
<feature type="domain" description="PKS/mFAS DH" evidence="12">
    <location>
        <begin position="980"/>
        <end position="1285"/>
    </location>
</feature>
<dbReference type="Pfam" id="PF00550">
    <property type="entry name" value="PP-binding"/>
    <property type="match status" value="1"/>
</dbReference>
<dbReference type="Pfam" id="PF08659">
    <property type="entry name" value="KR"/>
    <property type="match status" value="1"/>
</dbReference>
<organism evidence="13 14">
    <name type="scientific">Eutypa lata (strain UCR-EL1)</name>
    <name type="common">Grapevine dieback disease fungus</name>
    <name type="synonym">Eutypa armeniacae</name>
    <dbReference type="NCBI Taxonomy" id="1287681"/>
    <lineage>
        <taxon>Eukaryota</taxon>
        <taxon>Fungi</taxon>
        <taxon>Dikarya</taxon>
        <taxon>Ascomycota</taxon>
        <taxon>Pezizomycotina</taxon>
        <taxon>Sordariomycetes</taxon>
        <taxon>Xylariomycetidae</taxon>
        <taxon>Xylariales</taxon>
        <taxon>Diatrypaceae</taxon>
        <taxon>Eutypa</taxon>
    </lineage>
</organism>
<dbReference type="InterPro" id="IPR016039">
    <property type="entry name" value="Thiolase-like"/>
</dbReference>
<evidence type="ECO:0000256" key="9">
    <source>
        <dbReference type="SAM" id="MobiDB-lite"/>
    </source>
</evidence>
<evidence type="ECO:0000256" key="8">
    <source>
        <dbReference type="PROSITE-ProRule" id="PRU01363"/>
    </source>
</evidence>
<dbReference type="Gene3D" id="3.30.70.3290">
    <property type="match status" value="1"/>
</dbReference>
<keyword evidence="14" id="KW-1185">Reference proteome</keyword>
<feature type="active site" description="Proton donor; for dehydratase activity" evidence="8">
    <location>
        <position position="1197"/>
    </location>
</feature>
<sequence length="2595" mass="282197">MLPGDDVAVVGFSYRLPQDVNDDAAFWDVLQSRRNLMTSWPESRLNLESFTNKKQQKINGPGGHFVTDDVAAFDAPFFSVTAKEAASMDPLQRWSLEAAYRAFEKAGIATASLRGSRTAVFSASMIEDFARMSAIDPENVERTAATGNVVSCVIPNRVSWYFDLRGPSVHVNTACSSSLTAVDMACKVLKCGDASCALVLGSNLLLDPAVSQMLSTANFLSPNSLCHSFDDRADGYARGEGVVAIVLKPVSAAVRDGDMIRAVIRSTASNQDGQTPILAQPSPQAQEDLIRHVYSQANLPLDQTRYFEAHGTGTPVGDPIETKAIGRVFRKYRSADEPLYIGSVKANIGHLEGASALASIVKCIMILEKGIITPNALFENINPAIDADFYNIAVPTQCVEWPGMGLRRVSVNSFGFGGSNTHVVLDDALHYLHDRGLSGNHCTSRLPRPTTNGTNRTTHANGATNGVNGYTNGVDKAIANGSTPALPLDTGTKPPTLLVWTAADEKAVARMIAAYETYYKDRVLGHPDKLESLAFTLAARRSCMLWRTFAVVAGDDGPLPKEGEKALFPAKPTRSSAFGDLGLAFVFTGQGAQYVDMGWDLVQFPVFAETLRRIDDIYRGFGCGWSVFDELRNKDNIDKPEYSQPLSTAVQIALLELLKTFGVVPKAVVGHSSGEIAAAYTAGALDLSSACKVSYYRGQLAGKLRAANTSSPGAMLSVNLAENQVPAYLEAVPGDTTSVGVACINSPGNCTLSGPEAAIDALKAQADKEGMFAVKVKTGVAYHSVSMLEIADEYRSLMGTLEGAARKADAKAPAAICPMVSSVTGKPIRLPELAKAQYWVDNMVSTVRFADAVQVLTQKSSTIKIGLGNITDLVEVGPHPALKRPVQDTVGQEGNKKKVRYANTLHRSQPAAQAVLELVGRLFCHGYDVSVAGANQHSTKKDNASAFLVDCPEYPFDHSNRYWTESRISRDYRLRGTVHGESLGQRVSDWNPLEPRWRNFLSVESTPWIGDHVISDTVLFPAAGMLVMAIEAVQQMVPSEMSVAGYLVKKAEFLNPIVVQQAWEDRTETQVRLQPGKSGFDVTIFSYSRDRWTECCRARIQVEYGGPGKEEAAAATARLADHQDISHRYDVAMTSCRRPLDSNAWYREEAELGLRYGESFHLLQDIAWDGATTAVTRVDMSKARYQLNSLVHPAVLDTLFHALRVSAGQQPVTNVPVRLHDAWFASSGWQHPHTASIRWLAVSNYVSIPGHYGEQGSVFALGDDGKVLCVIQKAVTATISVETKKQEKKLLYNIEWKPQISMLNPQQLADMCDADVFSRDQTAVVQKFTEIYRILELVVARVLKGVDPAKVPRVLVRHVEWMQCVTDKLPRSQVQEAETISDAELETKLKRVESLVPSWELYTLCARKLLAILAGELDPLQVVFGSGLADVFYEDLFVSLCADGRFGTFLDLASHENPALRILEVGAGTGGMTGHFISIMEAREKRTGAPAFAEYTYSDISPMFFERAHARWPHLEAQGRMLFKTLDLDRPVADQGFEPESYDMVVAASVLHAAADLEANIRHVRRALKPGGRLVLLEAINPNTVATNFMAGLLPGWWIANETWRPHSPAISESMWDTYLKKNGFSGNDLIIRDYHQEEIRMMSIIITTAVGENELTPRSPVKGPGRVLLVVDEDQSEIASAIQSRISAINSPIVSSCNFTTDSLSEAVVGMTVNDIVISLVEVDNKPLLSNLSAEKLQCLQQLMKKASNILWASSADRSDPQYPDHAVMQGFFRSLRAEQPASHLVSVFIEEKADIPRYSDLIVDVFKASFISTESPSSQEVDYIVRDGVMTTGRAVENVSGNATLRSLLSQQLQQRPWSEGPAVQLSAGTRSSLDSLQFIRDETHKTDLGTSEIEIEASAWGLSNIDVQVALGNVDGVQNKFGSDCVGVITRFSRDCKSSNIQPGDRVYMIGRGCMRKFPRAPETSVVKLPASIPLEIALSTLVPAMTALHALINIARLEDGDTVLVHSAASSTGQVAARIAQMYGAEVFTTASAENKQFVVDELGISQDRVFDNQTTSFARDILRATGGQGVDIVFNLLPGEDALQASCSCLARNGRFVEVGRNNIEADGTAALPMTVFAKNITFAAVDVMQLSPKVTSRLLAKAVQLLEEGKVQSPQPMRVFKVSEIGQAFKELRSSETVERAVIVPNPDDVVPQLLQERRSWQFNEDASYLISGGSGGLGRAILKWMAERGAKHLIVPSRSGATSKAAVSLVAELSALGVKVFAPKCDVSSEQDLANVLSECTRRGMPPIKGCINAAMVLQDAIFQDSMTFAQWELTMRSKVQTSRNLHRLLPEDLDFFIMLSSLAGVIGQMASANYAGGCAYQDALVRHRLSRGQRAFSLDIGWMRNVGIIAENSAYQRQRVSWNDMQPIDDVDLLALLTMCCDPSVPAPVPAESQGQILFGLRTPADLLAQGKEPPALLLDKPLLAAFSFLPDAGVNASRAVGGGDELAAAASSFRRSSDSSERIQIVLRALAAKLARAMGTITADDVEPGRPLSAYGVDSLMAVELRNWFGREFGASVAVFDIMGGAPISAIAYLIVERSTLGKASP</sequence>
<dbReference type="Pfam" id="PF21089">
    <property type="entry name" value="PKS_DH_N"/>
    <property type="match status" value="1"/>
</dbReference>
<dbReference type="SUPFAM" id="SSF51735">
    <property type="entry name" value="NAD(P)-binding Rossmann-fold domains"/>
    <property type="match status" value="2"/>
</dbReference>
<dbReference type="CDD" id="cd02440">
    <property type="entry name" value="AdoMet_MTases"/>
    <property type="match status" value="1"/>
</dbReference>
<dbReference type="InterPro" id="IPR013217">
    <property type="entry name" value="Methyltransf_12"/>
</dbReference>
<dbReference type="PROSITE" id="PS52004">
    <property type="entry name" value="KS3_2"/>
    <property type="match status" value="1"/>
</dbReference>
<dbReference type="GO" id="GO:0016491">
    <property type="term" value="F:oxidoreductase activity"/>
    <property type="evidence" value="ECO:0007669"/>
    <property type="project" value="UniProtKB-KW"/>
</dbReference>
<dbReference type="InterPro" id="IPR020806">
    <property type="entry name" value="PKS_PP-bd"/>
</dbReference>
<dbReference type="EMBL" id="KB707045">
    <property type="protein sequence ID" value="EMR64557.1"/>
    <property type="molecule type" value="Genomic_DNA"/>
</dbReference>
<dbReference type="Gene3D" id="3.40.366.10">
    <property type="entry name" value="Malonyl-Coenzyme A Acyl Carrier Protein, domain 2"/>
    <property type="match status" value="1"/>
</dbReference>
<dbReference type="eggNOG" id="KOG1202">
    <property type="taxonomic scope" value="Eukaryota"/>
</dbReference>
<dbReference type="Gene3D" id="3.10.129.110">
    <property type="entry name" value="Polyketide synthase dehydratase"/>
    <property type="match status" value="1"/>
</dbReference>
<dbReference type="Pfam" id="PF00109">
    <property type="entry name" value="ketoacyl-synt"/>
    <property type="match status" value="1"/>
</dbReference>
<feature type="region of interest" description="N-terminal hotdog fold" evidence="8">
    <location>
        <begin position="980"/>
        <end position="1107"/>
    </location>
</feature>
<dbReference type="STRING" id="1287681.M7SK55"/>
<dbReference type="PROSITE" id="PS00606">
    <property type="entry name" value="KS3_1"/>
    <property type="match status" value="1"/>
</dbReference>
<dbReference type="Gene3D" id="1.10.1200.10">
    <property type="entry name" value="ACP-like"/>
    <property type="match status" value="1"/>
</dbReference>
<evidence type="ECO:0000259" key="10">
    <source>
        <dbReference type="PROSITE" id="PS50075"/>
    </source>
</evidence>
<dbReference type="InterPro" id="IPR042104">
    <property type="entry name" value="PKS_dehydratase_sf"/>
</dbReference>
<dbReference type="InterPro" id="IPR016035">
    <property type="entry name" value="Acyl_Trfase/lysoPLipase"/>
</dbReference>
<dbReference type="SMART" id="SM00826">
    <property type="entry name" value="PKS_DH"/>
    <property type="match status" value="1"/>
</dbReference>
<dbReference type="PROSITE" id="PS50075">
    <property type="entry name" value="CARRIER"/>
    <property type="match status" value="1"/>
</dbReference>
<dbReference type="GO" id="GO:0044550">
    <property type="term" value="P:secondary metabolite biosynthetic process"/>
    <property type="evidence" value="ECO:0007669"/>
    <property type="project" value="UniProtKB-ARBA"/>
</dbReference>
<evidence type="ECO:0000259" key="11">
    <source>
        <dbReference type="PROSITE" id="PS52004"/>
    </source>
</evidence>
<dbReference type="InterPro" id="IPR014031">
    <property type="entry name" value="Ketoacyl_synth_C"/>
</dbReference>
<accession>M7SK55</accession>
<dbReference type="InterPro" id="IPR036736">
    <property type="entry name" value="ACP-like_sf"/>
</dbReference>
<dbReference type="Proteomes" id="UP000012174">
    <property type="component" value="Unassembled WGS sequence"/>
</dbReference>
<dbReference type="Pfam" id="PF13602">
    <property type="entry name" value="ADH_zinc_N_2"/>
    <property type="match status" value="1"/>
</dbReference>
<dbReference type="InterPro" id="IPR057326">
    <property type="entry name" value="KR_dom"/>
</dbReference>
<dbReference type="InterPro" id="IPR049551">
    <property type="entry name" value="PKS_DH_C"/>
</dbReference>
<keyword evidence="7" id="KW-0012">Acyltransferase</keyword>
<dbReference type="InterPro" id="IPR001227">
    <property type="entry name" value="Ac_transferase_dom_sf"/>
</dbReference>
<evidence type="ECO:0000256" key="1">
    <source>
        <dbReference type="ARBA" id="ARBA00022450"/>
    </source>
</evidence>
<dbReference type="Pfam" id="PF00698">
    <property type="entry name" value="Acyl_transf_1"/>
    <property type="match status" value="1"/>
</dbReference>
<evidence type="ECO:0000256" key="6">
    <source>
        <dbReference type="ARBA" id="ARBA00023268"/>
    </source>
</evidence>
<dbReference type="PROSITE" id="PS00012">
    <property type="entry name" value="PHOSPHOPANTETHEINE"/>
    <property type="match status" value="1"/>
</dbReference>